<dbReference type="Proteomes" id="UP001107961">
    <property type="component" value="Unassembled WGS sequence"/>
</dbReference>
<proteinExistence type="inferred from homology"/>
<evidence type="ECO:0000256" key="3">
    <source>
        <dbReference type="ARBA" id="ARBA00022448"/>
    </source>
</evidence>
<feature type="signal peptide" evidence="8">
    <location>
        <begin position="1"/>
        <end position="26"/>
    </location>
</feature>
<protein>
    <submittedName>
        <fullName evidence="9">TolC family protein</fullName>
    </submittedName>
</protein>
<dbReference type="GO" id="GO:0015288">
    <property type="term" value="F:porin activity"/>
    <property type="evidence" value="ECO:0007669"/>
    <property type="project" value="TreeGrafter"/>
</dbReference>
<sequence length="476" mass="52547">MAEKARRPGAVALLLTALLLCRPGFADTALTFSQAWERVLAEDHALAAGLAGQDQAQALMESARSLLLPQVELVGSYTRLDKPVELDALSMKPLDSLGDSLPGQLLIQLLGGQDAFMTPVTRRDITSSSLVAFWPLYTGGKISATRRTLQLGRREAAALYEEVRRARFLELVSTYYGLVTAEKLVLTQEQAESTLAHHLRAAEALQRHAQIAEVERLAARSAYDQARIAARDARAKRDTARMVLTSLVHADSPVTTRSRLFTNAALPPRQELLDGLADHPSLRVLALKKEQAGTLGEAARGAYHPEVFLFGGYSVYEDDSLASDLTPDWLVGLGVRLPLLDRSGRAGKIRAADSAEEQARQLYQGAQRKLSVLLETQYREADNARRTYQDLVSNVLLAEKTLHLRQRAFEEGLGRALDVVDAQTALTAARTRRDAAAFRYVVALAQILALSGRQEQFFLYQKKERKQEHQQQEDAS</sequence>
<keyword evidence="5" id="KW-0812">Transmembrane</keyword>
<dbReference type="PANTHER" id="PTHR30026">
    <property type="entry name" value="OUTER MEMBRANE PROTEIN TOLC"/>
    <property type="match status" value="1"/>
</dbReference>
<dbReference type="Gene3D" id="1.20.1600.10">
    <property type="entry name" value="Outer membrane efflux proteins (OEP)"/>
    <property type="match status" value="1"/>
</dbReference>
<keyword evidence="10" id="KW-1185">Reference proteome</keyword>
<dbReference type="AlphaFoldDB" id="A0A9Q3W4L8"/>
<evidence type="ECO:0000256" key="5">
    <source>
        <dbReference type="ARBA" id="ARBA00022692"/>
    </source>
</evidence>
<dbReference type="RefSeq" id="WP_080530811.1">
    <property type="nucleotide sequence ID" value="NZ_CP012331.1"/>
</dbReference>
<comment type="subcellular location">
    <subcellularLocation>
        <location evidence="1">Cell outer membrane</location>
    </subcellularLocation>
</comment>
<comment type="caution">
    <text evidence="9">The sequence shown here is derived from an EMBL/GenBank/DDBJ whole genome shotgun (WGS) entry which is preliminary data.</text>
</comment>
<dbReference type="GO" id="GO:0009279">
    <property type="term" value="C:cell outer membrane"/>
    <property type="evidence" value="ECO:0007669"/>
    <property type="project" value="UniProtKB-SubCell"/>
</dbReference>
<comment type="similarity">
    <text evidence="2">Belongs to the outer membrane factor (OMF) (TC 1.B.17) family.</text>
</comment>
<dbReference type="GO" id="GO:1990281">
    <property type="term" value="C:efflux pump complex"/>
    <property type="evidence" value="ECO:0007669"/>
    <property type="project" value="TreeGrafter"/>
</dbReference>
<dbReference type="InterPro" id="IPR051906">
    <property type="entry name" value="TolC-like"/>
</dbReference>
<dbReference type="GO" id="GO:0015562">
    <property type="term" value="F:efflux transmembrane transporter activity"/>
    <property type="evidence" value="ECO:0007669"/>
    <property type="project" value="InterPro"/>
</dbReference>
<dbReference type="PANTHER" id="PTHR30026:SF5">
    <property type="entry name" value="ABC-TYPE EFFLUX SYSTEM SECRETIN COMPONENT"/>
    <property type="match status" value="1"/>
</dbReference>
<dbReference type="SUPFAM" id="SSF56954">
    <property type="entry name" value="Outer membrane efflux proteins (OEP)"/>
    <property type="match status" value="1"/>
</dbReference>
<dbReference type="InterPro" id="IPR003423">
    <property type="entry name" value="OMP_efflux"/>
</dbReference>
<keyword evidence="6" id="KW-0472">Membrane</keyword>
<evidence type="ECO:0000256" key="2">
    <source>
        <dbReference type="ARBA" id="ARBA00007613"/>
    </source>
</evidence>
<keyword evidence="4" id="KW-1134">Transmembrane beta strand</keyword>
<keyword evidence="3" id="KW-0813">Transport</keyword>
<feature type="chain" id="PRO_5040319603" evidence="8">
    <location>
        <begin position="27"/>
        <end position="476"/>
    </location>
</feature>
<dbReference type="EMBL" id="JAJVKT010000003">
    <property type="protein sequence ID" value="MCE7507717.1"/>
    <property type="molecule type" value="Genomic_DNA"/>
</dbReference>
<name>A0A9Q3W4L8_9GAMM</name>
<evidence type="ECO:0000256" key="7">
    <source>
        <dbReference type="ARBA" id="ARBA00023237"/>
    </source>
</evidence>
<dbReference type="Pfam" id="PF02321">
    <property type="entry name" value="OEP"/>
    <property type="match status" value="2"/>
</dbReference>
<evidence type="ECO:0000256" key="8">
    <source>
        <dbReference type="SAM" id="SignalP"/>
    </source>
</evidence>
<keyword evidence="8" id="KW-0732">Signal</keyword>
<gene>
    <name evidence="9" type="ORF">LZG35_03640</name>
</gene>
<reference evidence="9" key="1">
    <citation type="submission" date="2022-01" db="EMBL/GenBank/DDBJ databases">
        <authorList>
            <person name="Karlyshev A.V."/>
            <person name="Jaspars M."/>
        </authorList>
    </citation>
    <scope>NUCLEOTIDE SEQUENCE</scope>
    <source>
        <strain evidence="9">AGSA3-2</strain>
    </source>
</reference>
<evidence type="ECO:0000256" key="6">
    <source>
        <dbReference type="ARBA" id="ARBA00023136"/>
    </source>
</evidence>
<evidence type="ECO:0000313" key="9">
    <source>
        <dbReference type="EMBL" id="MCE7507717.1"/>
    </source>
</evidence>
<organism evidence="9 10">
    <name type="scientific">Alloalcanivorax xenomutans</name>
    <dbReference type="NCBI Taxonomy" id="1094342"/>
    <lineage>
        <taxon>Bacteria</taxon>
        <taxon>Pseudomonadati</taxon>
        <taxon>Pseudomonadota</taxon>
        <taxon>Gammaproteobacteria</taxon>
        <taxon>Oceanospirillales</taxon>
        <taxon>Alcanivoracaceae</taxon>
        <taxon>Alloalcanivorax</taxon>
    </lineage>
</organism>
<evidence type="ECO:0000313" key="10">
    <source>
        <dbReference type="Proteomes" id="UP001107961"/>
    </source>
</evidence>
<keyword evidence="7" id="KW-0998">Cell outer membrane</keyword>
<evidence type="ECO:0000256" key="1">
    <source>
        <dbReference type="ARBA" id="ARBA00004442"/>
    </source>
</evidence>
<accession>A0A9Q3W4L8</accession>
<evidence type="ECO:0000256" key="4">
    <source>
        <dbReference type="ARBA" id="ARBA00022452"/>
    </source>
</evidence>